<sequence length="581" mass="65989">MNKEVMVNGWPRKAIEYLIVILVILITASALMFCQLQHHVGLILADTLFHDNRIYDTAQQLLHHNISYFQMNYGAYQSGRVINPIYGPFFAYFLGALLLFAGSWFRFQVLTNYLLFLIGGIGMYHLAKKAKAVSWAAGLAMLLFLVTGYVAYWIQGNTFNSWGAVLMPYVLIEGLKMMQARGKQINWLSLGLIMAIIAQVHLLSIIFSLLALIPFFIYGLIISNNKREMLVSAIKAILLFIVLTANVWSAYLLLYTTNHMSPTFAYPLFDTAMHLGSSTVKGTILFSTLVIFILQLIYVLINAKKQKLNLFLTLEGTIFFILSSQVFPWQFFDAHLPFFRTYLQFPNRLTVIAYPLLYVGVALSLTQLLRMKSKLGKGIGVMSLVLVVLAIIFNINANILKNTQQTMGVVAAPHAARWSRDRDLNLLIINLPSFNPEYLPLHDNINGAHINITLNKKLYIPNRDHFHKEVLAGGKLKIMWQADKKQKTSLLPIVMYHQSKLEVNGKNKGQIKHYNAIGMPVVKNKVGENEAVLTFVTPHWFTVLLILNLISWVVIIIFASYQVIRFCLEKPNLLTDKRVKS</sequence>
<dbReference type="OrthoDB" id="2328595at2"/>
<keyword evidence="1" id="KW-0812">Transmembrane</keyword>
<dbReference type="RefSeq" id="WP_117118732.1">
    <property type="nucleotide sequence ID" value="NZ_BFBY01000013.1"/>
</dbReference>
<dbReference type="EMBL" id="BFBY01000013">
    <property type="protein sequence ID" value="GBG05403.1"/>
    <property type="molecule type" value="Genomic_DNA"/>
</dbReference>
<keyword evidence="1" id="KW-0472">Membrane</keyword>
<protein>
    <recommendedName>
        <fullName evidence="4">Cell division protein</fullName>
    </recommendedName>
</protein>
<feature type="transmembrane region" description="Helical" evidence="1">
    <location>
        <begin position="308"/>
        <end position="331"/>
    </location>
</feature>
<organism evidence="2 3">
    <name type="scientific">Lactobacillus rodentium</name>
    <dbReference type="NCBI Taxonomy" id="947835"/>
    <lineage>
        <taxon>Bacteria</taxon>
        <taxon>Bacillati</taxon>
        <taxon>Bacillota</taxon>
        <taxon>Bacilli</taxon>
        <taxon>Lactobacillales</taxon>
        <taxon>Lactobacillaceae</taxon>
        <taxon>Lactobacillus</taxon>
    </lineage>
</organism>
<evidence type="ECO:0000256" key="1">
    <source>
        <dbReference type="SAM" id="Phobius"/>
    </source>
</evidence>
<evidence type="ECO:0000313" key="2">
    <source>
        <dbReference type="EMBL" id="GBG05403.1"/>
    </source>
</evidence>
<accession>A0A2Z6TBG5</accession>
<proteinExistence type="predicted"/>
<keyword evidence="3" id="KW-1185">Reference proteome</keyword>
<feature type="transmembrane region" description="Helical" evidence="1">
    <location>
        <begin position="233"/>
        <end position="254"/>
    </location>
</feature>
<dbReference type="Proteomes" id="UP000257317">
    <property type="component" value="Unassembled WGS sequence"/>
</dbReference>
<keyword evidence="1" id="KW-1133">Transmembrane helix</keyword>
<reference evidence="3" key="1">
    <citation type="submission" date="2018-03" db="EMBL/GenBank/DDBJ databases">
        <title>New taxa in the Lactobacillus gasseri group.</title>
        <authorList>
            <person name="Tanizawa Y."/>
            <person name="Tohno M."/>
            <person name="Endo A."/>
            <person name="Arita M."/>
        </authorList>
    </citation>
    <scope>NUCLEOTIDE SEQUENCE [LARGE SCALE GENOMIC DNA]</scope>
    <source>
        <strain evidence="3">DSM 24759</strain>
    </source>
</reference>
<gene>
    <name evidence="2" type="ORF">LrDSM24759_13170</name>
</gene>
<feature type="transmembrane region" description="Helical" evidence="1">
    <location>
        <begin position="14"/>
        <end position="34"/>
    </location>
</feature>
<comment type="caution">
    <text evidence="2">The sequence shown here is derived from an EMBL/GenBank/DDBJ whole genome shotgun (WGS) entry which is preliminary data.</text>
</comment>
<feature type="transmembrane region" description="Helical" evidence="1">
    <location>
        <begin position="283"/>
        <end position="301"/>
    </location>
</feature>
<evidence type="ECO:0008006" key="4">
    <source>
        <dbReference type="Google" id="ProtNLM"/>
    </source>
</evidence>
<feature type="transmembrane region" description="Helical" evidence="1">
    <location>
        <begin position="351"/>
        <end position="369"/>
    </location>
</feature>
<evidence type="ECO:0000313" key="3">
    <source>
        <dbReference type="Proteomes" id="UP000257317"/>
    </source>
</evidence>
<feature type="transmembrane region" description="Helical" evidence="1">
    <location>
        <begin position="110"/>
        <end position="127"/>
    </location>
</feature>
<feature type="transmembrane region" description="Helical" evidence="1">
    <location>
        <begin position="134"/>
        <end position="154"/>
    </location>
</feature>
<feature type="transmembrane region" description="Helical" evidence="1">
    <location>
        <begin position="85"/>
        <end position="104"/>
    </location>
</feature>
<feature type="transmembrane region" description="Helical" evidence="1">
    <location>
        <begin position="540"/>
        <end position="561"/>
    </location>
</feature>
<name>A0A2Z6TBG5_9LACO</name>
<feature type="transmembrane region" description="Helical" evidence="1">
    <location>
        <begin position="381"/>
        <end position="400"/>
    </location>
</feature>
<feature type="transmembrane region" description="Helical" evidence="1">
    <location>
        <begin position="188"/>
        <end position="221"/>
    </location>
</feature>
<dbReference type="AlphaFoldDB" id="A0A2Z6TBG5"/>